<dbReference type="RefSeq" id="WP_266345155.1">
    <property type="nucleotide sequence ID" value="NZ_JAPKNH010000007.1"/>
</dbReference>
<feature type="chain" id="PRO_5045102905" evidence="1">
    <location>
        <begin position="22"/>
        <end position="138"/>
    </location>
</feature>
<comment type="caution">
    <text evidence="2">The sequence shown here is derived from an EMBL/GenBank/DDBJ whole genome shotgun (WGS) entry which is preliminary data.</text>
</comment>
<accession>A0ABW0PYQ5</accession>
<keyword evidence="1" id="KW-0732">Signal</keyword>
<keyword evidence="3" id="KW-1185">Reference proteome</keyword>
<evidence type="ECO:0000313" key="2">
    <source>
        <dbReference type="EMBL" id="MFC5517760.1"/>
    </source>
</evidence>
<name>A0ABW0PYQ5_9HYPH</name>
<dbReference type="EMBL" id="JBHSML010000012">
    <property type="protein sequence ID" value="MFC5517760.1"/>
    <property type="molecule type" value="Genomic_DNA"/>
</dbReference>
<sequence length="138" mass="14778">MLARLLLIASTIAITSATAHAASCEQNFKVSGVPLVTAVSYKTWQEFPKLKVDVALKRIAQEMAAQGFSGVRINKQLSSVDAHQETTGSGRVQTLRAVARARGTGTRVDAVFNIQARQVTDKNIVRAGLCDIVRAAAK</sequence>
<organism evidence="2 3">
    <name type="scientific">Kaistia terrae</name>
    <dbReference type="NCBI Taxonomy" id="537017"/>
    <lineage>
        <taxon>Bacteria</taxon>
        <taxon>Pseudomonadati</taxon>
        <taxon>Pseudomonadota</taxon>
        <taxon>Alphaproteobacteria</taxon>
        <taxon>Hyphomicrobiales</taxon>
        <taxon>Kaistiaceae</taxon>
        <taxon>Kaistia</taxon>
    </lineage>
</organism>
<reference evidence="3" key="1">
    <citation type="journal article" date="2019" name="Int. J. Syst. Evol. Microbiol.">
        <title>The Global Catalogue of Microorganisms (GCM) 10K type strain sequencing project: providing services to taxonomists for standard genome sequencing and annotation.</title>
        <authorList>
            <consortium name="The Broad Institute Genomics Platform"/>
            <consortium name="The Broad Institute Genome Sequencing Center for Infectious Disease"/>
            <person name="Wu L."/>
            <person name="Ma J."/>
        </authorList>
    </citation>
    <scope>NUCLEOTIDE SEQUENCE [LARGE SCALE GENOMIC DNA]</scope>
    <source>
        <strain evidence="3">KACC 12633</strain>
    </source>
</reference>
<gene>
    <name evidence="2" type="ORF">ACFPP9_18425</name>
</gene>
<evidence type="ECO:0000256" key="1">
    <source>
        <dbReference type="SAM" id="SignalP"/>
    </source>
</evidence>
<protein>
    <submittedName>
        <fullName evidence="2">Uncharacterized protein</fullName>
    </submittedName>
</protein>
<evidence type="ECO:0000313" key="3">
    <source>
        <dbReference type="Proteomes" id="UP001596150"/>
    </source>
</evidence>
<dbReference type="Proteomes" id="UP001596150">
    <property type="component" value="Unassembled WGS sequence"/>
</dbReference>
<feature type="signal peptide" evidence="1">
    <location>
        <begin position="1"/>
        <end position="21"/>
    </location>
</feature>
<proteinExistence type="predicted"/>